<dbReference type="Proteomes" id="UP000325440">
    <property type="component" value="Unassembled WGS sequence"/>
</dbReference>
<dbReference type="EMBL" id="CABPRJ010001427">
    <property type="protein sequence ID" value="VVC35567.1"/>
    <property type="molecule type" value="Genomic_DNA"/>
</dbReference>
<sequence>MEQSPLCSCGTEETIKHIVEECPITKFEEGIAKLHEANSEAINWLNNLEIPL</sequence>
<accession>A0A5E4MTF4</accession>
<dbReference type="AlphaFoldDB" id="A0A5E4MTF4"/>
<proteinExistence type="predicted"/>
<dbReference type="OrthoDB" id="6577684at2759"/>
<organism evidence="1 2">
    <name type="scientific">Cinara cedri</name>
    <dbReference type="NCBI Taxonomy" id="506608"/>
    <lineage>
        <taxon>Eukaryota</taxon>
        <taxon>Metazoa</taxon>
        <taxon>Ecdysozoa</taxon>
        <taxon>Arthropoda</taxon>
        <taxon>Hexapoda</taxon>
        <taxon>Insecta</taxon>
        <taxon>Pterygota</taxon>
        <taxon>Neoptera</taxon>
        <taxon>Paraneoptera</taxon>
        <taxon>Hemiptera</taxon>
        <taxon>Sternorrhyncha</taxon>
        <taxon>Aphidomorpha</taxon>
        <taxon>Aphidoidea</taxon>
        <taxon>Aphididae</taxon>
        <taxon>Lachninae</taxon>
        <taxon>Cinara</taxon>
    </lineage>
</organism>
<evidence type="ECO:0000313" key="1">
    <source>
        <dbReference type="EMBL" id="VVC35567.1"/>
    </source>
</evidence>
<gene>
    <name evidence="1" type="ORF">CINCED_3A018421</name>
</gene>
<reference evidence="1 2" key="1">
    <citation type="submission" date="2019-08" db="EMBL/GenBank/DDBJ databases">
        <authorList>
            <person name="Alioto T."/>
            <person name="Alioto T."/>
            <person name="Gomez Garrido J."/>
        </authorList>
    </citation>
    <scope>NUCLEOTIDE SEQUENCE [LARGE SCALE GENOMIC DNA]</scope>
</reference>
<name>A0A5E4MTF4_9HEMI</name>
<evidence type="ECO:0000313" key="2">
    <source>
        <dbReference type="Proteomes" id="UP000325440"/>
    </source>
</evidence>
<keyword evidence="2" id="KW-1185">Reference proteome</keyword>
<protein>
    <submittedName>
        <fullName evidence="1">Uncharacterized protein</fullName>
    </submittedName>
</protein>